<feature type="transmembrane region" description="Helical" evidence="1">
    <location>
        <begin position="12"/>
        <end position="30"/>
    </location>
</feature>
<keyword evidence="1" id="KW-0472">Membrane</keyword>
<keyword evidence="1" id="KW-0812">Transmembrane</keyword>
<dbReference type="InterPro" id="IPR036179">
    <property type="entry name" value="Ig-like_dom_sf"/>
</dbReference>
<dbReference type="Proteomes" id="UP000007303">
    <property type="component" value="Unassembled WGS sequence"/>
</dbReference>
<dbReference type="STRING" id="99883.ENSTNIP00000000271"/>
<reference evidence="2" key="2">
    <citation type="submission" date="2025-08" db="UniProtKB">
        <authorList>
            <consortium name="Ensembl"/>
        </authorList>
    </citation>
    <scope>IDENTIFICATION</scope>
</reference>
<keyword evidence="3" id="KW-1185">Reference proteome</keyword>
<evidence type="ECO:0000256" key="1">
    <source>
        <dbReference type="SAM" id="Phobius"/>
    </source>
</evidence>
<proteinExistence type="predicted"/>
<organism evidence="2 3">
    <name type="scientific">Tetraodon nigroviridis</name>
    <name type="common">Spotted green pufferfish</name>
    <name type="synonym">Chelonodon nigroviridis</name>
    <dbReference type="NCBI Taxonomy" id="99883"/>
    <lineage>
        <taxon>Eukaryota</taxon>
        <taxon>Metazoa</taxon>
        <taxon>Chordata</taxon>
        <taxon>Craniata</taxon>
        <taxon>Vertebrata</taxon>
        <taxon>Euteleostomi</taxon>
        <taxon>Actinopterygii</taxon>
        <taxon>Neopterygii</taxon>
        <taxon>Teleostei</taxon>
        <taxon>Neoteleostei</taxon>
        <taxon>Acanthomorphata</taxon>
        <taxon>Eupercaria</taxon>
        <taxon>Tetraodontiformes</taxon>
        <taxon>Tetradontoidea</taxon>
        <taxon>Tetraodontidae</taxon>
        <taxon>Tetraodon</taxon>
    </lineage>
</organism>
<dbReference type="PROSITE" id="PS51257">
    <property type="entry name" value="PROKAR_LIPOPROTEIN"/>
    <property type="match status" value="1"/>
</dbReference>
<dbReference type="InParanoid" id="H3BWA9"/>
<dbReference type="Gene3D" id="2.60.40.10">
    <property type="entry name" value="Immunoglobulins"/>
    <property type="match status" value="1"/>
</dbReference>
<evidence type="ECO:0008006" key="4">
    <source>
        <dbReference type="Google" id="ProtNLM"/>
    </source>
</evidence>
<sequence>MKNLDISQTGTYYCAVAACGHILFGGGATLEFEDDGDSRVLVDLLCGALAFSTFLAVCLAFCVCTMNSRHNCHCDGMISNTSCLYLRGRFFSMNRMQTENIWTECVYFTGKH</sequence>
<reference evidence="3" key="1">
    <citation type="journal article" date="2004" name="Nature">
        <title>Genome duplication in the teleost fish Tetraodon nigroviridis reveals the early vertebrate proto-karyotype.</title>
        <authorList>
            <person name="Jaillon O."/>
            <person name="Aury J.-M."/>
            <person name="Brunet F."/>
            <person name="Petit J.-L."/>
            <person name="Stange-Thomann N."/>
            <person name="Mauceli E."/>
            <person name="Bouneau L."/>
            <person name="Fischer C."/>
            <person name="Ozouf-Costaz C."/>
            <person name="Bernot A."/>
            <person name="Nicaud S."/>
            <person name="Jaffe D."/>
            <person name="Fisher S."/>
            <person name="Lutfalla G."/>
            <person name="Dossat C."/>
            <person name="Segurens B."/>
            <person name="Dasilva C."/>
            <person name="Salanoubat M."/>
            <person name="Levy M."/>
            <person name="Boudet N."/>
            <person name="Castellano S."/>
            <person name="Anthouard V."/>
            <person name="Jubin C."/>
            <person name="Castelli V."/>
            <person name="Katinka M."/>
            <person name="Vacherie B."/>
            <person name="Biemont C."/>
            <person name="Skalli Z."/>
            <person name="Cattolico L."/>
            <person name="Poulain J."/>
            <person name="De Berardinis V."/>
            <person name="Cruaud C."/>
            <person name="Duprat S."/>
            <person name="Brottier P."/>
            <person name="Coutanceau J.-P."/>
            <person name="Gouzy J."/>
            <person name="Parra G."/>
            <person name="Lardier G."/>
            <person name="Chapple C."/>
            <person name="McKernan K.J."/>
            <person name="McEwan P."/>
            <person name="Bosak S."/>
            <person name="Kellis M."/>
            <person name="Volff J.-N."/>
            <person name="Guigo R."/>
            <person name="Zody M.C."/>
            <person name="Mesirov J."/>
            <person name="Lindblad-Toh K."/>
            <person name="Birren B."/>
            <person name="Nusbaum C."/>
            <person name="Kahn D."/>
            <person name="Robinson-Rechavi M."/>
            <person name="Laudet V."/>
            <person name="Schachter V."/>
            <person name="Quetier F."/>
            <person name="Saurin W."/>
            <person name="Scarpelli C."/>
            <person name="Wincker P."/>
            <person name="Lander E.S."/>
            <person name="Weissenbach J."/>
            <person name="Roest Crollius H."/>
        </authorList>
    </citation>
    <scope>NUCLEOTIDE SEQUENCE [LARGE SCALE GENOMIC DNA]</scope>
</reference>
<feature type="transmembrane region" description="Helical" evidence="1">
    <location>
        <begin position="42"/>
        <end position="63"/>
    </location>
</feature>
<name>H3BWA9_TETNG</name>
<dbReference type="Ensembl" id="ENSTNIT00000001278.1">
    <property type="protein sequence ID" value="ENSTNIP00000000271.1"/>
    <property type="gene ID" value="ENSTNIG00000000891.1"/>
</dbReference>
<dbReference type="InterPro" id="IPR013783">
    <property type="entry name" value="Ig-like_fold"/>
</dbReference>
<reference evidence="2" key="3">
    <citation type="submission" date="2025-09" db="UniProtKB">
        <authorList>
            <consortium name="Ensembl"/>
        </authorList>
    </citation>
    <scope>IDENTIFICATION</scope>
</reference>
<dbReference type="SUPFAM" id="SSF48726">
    <property type="entry name" value="Immunoglobulin"/>
    <property type="match status" value="1"/>
</dbReference>
<evidence type="ECO:0000313" key="3">
    <source>
        <dbReference type="Proteomes" id="UP000007303"/>
    </source>
</evidence>
<protein>
    <recommendedName>
        <fullName evidence="4">Immunoglobulin V-set domain-containing protein</fullName>
    </recommendedName>
</protein>
<dbReference type="HOGENOM" id="CLU_2145084_0_0_1"/>
<dbReference type="AlphaFoldDB" id="H3BWA9"/>
<evidence type="ECO:0000313" key="2">
    <source>
        <dbReference type="Ensembl" id="ENSTNIP00000000271.1"/>
    </source>
</evidence>
<keyword evidence="1" id="KW-1133">Transmembrane helix</keyword>
<accession>H3BWA9</accession>